<dbReference type="Gene3D" id="1.10.10.60">
    <property type="entry name" value="Homeodomain-like"/>
    <property type="match status" value="1"/>
</dbReference>
<dbReference type="InterPro" id="IPR018060">
    <property type="entry name" value="HTH_AraC"/>
</dbReference>
<dbReference type="OrthoDB" id="9783876at2"/>
<dbReference type="PANTHER" id="PTHR47894:SF4">
    <property type="entry name" value="HTH-TYPE TRANSCRIPTIONAL REGULATOR GADX"/>
    <property type="match status" value="1"/>
</dbReference>
<keyword evidence="1" id="KW-0805">Transcription regulation</keyword>
<organism evidence="5 6">
    <name type="scientific">Vibrio brasiliensis LMG 20546</name>
    <dbReference type="NCBI Taxonomy" id="945543"/>
    <lineage>
        <taxon>Bacteria</taxon>
        <taxon>Pseudomonadati</taxon>
        <taxon>Pseudomonadota</taxon>
        <taxon>Gammaproteobacteria</taxon>
        <taxon>Vibrionales</taxon>
        <taxon>Vibrionaceae</taxon>
        <taxon>Vibrio</taxon>
        <taxon>Vibrio oreintalis group</taxon>
    </lineage>
</organism>
<proteinExistence type="predicted"/>
<dbReference type="EMBL" id="AEVS01000062">
    <property type="protein sequence ID" value="EGA65765.1"/>
    <property type="molecule type" value="Genomic_DNA"/>
</dbReference>
<dbReference type="GO" id="GO:0000976">
    <property type="term" value="F:transcription cis-regulatory region binding"/>
    <property type="evidence" value="ECO:0007669"/>
    <property type="project" value="TreeGrafter"/>
</dbReference>
<dbReference type="InterPro" id="IPR018062">
    <property type="entry name" value="HTH_AraC-typ_CS"/>
</dbReference>
<dbReference type="RefSeq" id="WP_006879409.1">
    <property type="nucleotide sequence ID" value="NZ_AEVS01000062.1"/>
</dbReference>
<dbReference type="SMART" id="SM00342">
    <property type="entry name" value="HTH_ARAC"/>
    <property type="match status" value="1"/>
</dbReference>
<dbReference type="GO" id="GO:0005829">
    <property type="term" value="C:cytosol"/>
    <property type="evidence" value="ECO:0007669"/>
    <property type="project" value="TreeGrafter"/>
</dbReference>
<evidence type="ECO:0000256" key="2">
    <source>
        <dbReference type="ARBA" id="ARBA00023125"/>
    </source>
</evidence>
<dbReference type="eggNOG" id="COG2207">
    <property type="taxonomic scope" value="Bacteria"/>
</dbReference>
<keyword evidence="2" id="KW-0238">DNA-binding</keyword>
<dbReference type="PROSITE" id="PS01124">
    <property type="entry name" value="HTH_ARAC_FAMILY_2"/>
    <property type="match status" value="1"/>
</dbReference>
<evidence type="ECO:0000313" key="5">
    <source>
        <dbReference type="EMBL" id="EGA65765.1"/>
    </source>
</evidence>
<evidence type="ECO:0000256" key="3">
    <source>
        <dbReference type="ARBA" id="ARBA00023163"/>
    </source>
</evidence>
<comment type="caution">
    <text evidence="5">The sequence shown here is derived from an EMBL/GenBank/DDBJ whole genome shotgun (WGS) entry which is preliminary data.</text>
</comment>
<dbReference type="SUPFAM" id="SSF46689">
    <property type="entry name" value="Homeodomain-like"/>
    <property type="match status" value="1"/>
</dbReference>
<gene>
    <name evidence="5" type="ORF">VIBR0546_21820</name>
</gene>
<evidence type="ECO:0000313" key="6">
    <source>
        <dbReference type="Proteomes" id="UP000004371"/>
    </source>
</evidence>
<dbReference type="STRING" id="945543.VIBR0546_21820"/>
<reference evidence="5 6" key="1">
    <citation type="journal article" date="2012" name="Int. J. Syst. Evol. Microbiol.">
        <title>Vibrio caribbeanicus sp. nov., isolated from the marine sponge Scleritoderma cyanea.</title>
        <authorList>
            <person name="Hoffmann M."/>
            <person name="Monday S.R."/>
            <person name="Allard M.W."/>
            <person name="Strain E.A."/>
            <person name="Whittaker P."/>
            <person name="Naum M."/>
            <person name="McCarthy P.J."/>
            <person name="Lopez J.V."/>
            <person name="Fischer M."/>
            <person name="Brown E.W."/>
        </authorList>
    </citation>
    <scope>NUCLEOTIDE SEQUENCE [LARGE SCALE GENOMIC DNA]</scope>
    <source>
        <strain evidence="5 6">LMG 20546</strain>
    </source>
</reference>
<dbReference type="InterPro" id="IPR009057">
    <property type="entry name" value="Homeodomain-like_sf"/>
</dbReference>
<evidence type="ECO:0000259" key="4">
    <source>
        <dbReference type="PROSITE" id="PS01124"/>
    </source>
</evidence>
<dbReference type="InterPro" id="IPR020449">
    <property type="entry name" value="Tscrpt_reg_AraC-type_HTH"/>
</dbReference>
<dbReference type="GO" id="GO:0003700">
    <property type="term" value="F:DNA-binding transcription factor activity"/>
    <property type="evidence" value="ECO:0007669"/>
    <property type="project" value="InterPro"/>
</dbReference>
<feature type="domain" description="HTH araC/xylS-type" evidence="4">
    <location>
        <begin position="159"/>
        <end position="256"/>
    </location>
</feature>
<evidence type="ECO:0000256" key="1">
    <source>
        <dbReference type="ARBA" id="ARBA00023015"/>
    </source>
</evidence>
<keyword evidence="6" id="KW-1185">Reference proteome</keyword>
<dbReference type="PROSITE" id="PS00041">
    <property type="entry name" value="HTH_ARAC_FAMILY_1"/>
    <property type="match status" value="1"/>
</dbReference>
<dbReference type="AlphaFoldDB" id="E8LUA0"/>
<dbReference type="Pfam" id="PF12833">
    <property type="entry name" value="HTH_18"/>
    <property type="match status" value="1"/>
</dbReference>
<dbReference type="PANTHER" id="PTHR47894">
    <property type="entry name" value="HTH-TYPE TRANSCRIPTIONAL REGULATOR GADX"/>
    <property type="match status" value="1"/>
</dbReference>
<dbReference type="PRINTS" id="PR00032">
    <property type="entry name" value="HTHARAC"/>
</dbReference>
<name>E8LUA0_9VIBR</name>
<keyword evidence="3" id="KW-0804">Transcription</keyword>
<accession>E8LUA0</accession>
<sequence>MTHLYQVTIYRAQQLQKLRNVTIHSPSLIQILSGSKRLFQGDSTLELTSSKLLLCEASSQFSFENLPNQGAFLSRVYSFHQPPSESLIQLSQDNNLQPDQAWLTNDKAIEQTLNVLFSLDLSQMSEETQKLWLAPLYQQLAERGALHQLFASQSSSFSQQLTRYLSRSPSETHSLEESASHFAVSRATFIRRLKKEGTQYREILAEVRLNHALSLMQAKHWSVLQLASMCGYQSEQRFSQRFRTKFGLTPTDYMRTVRDAPSPNTELTEH</sequence>
<protein>
    <recommendedName>
        <fullName evidence="4">HTH araC/xylS-type domain-containing protein</fullName>
    </recommendedName>
</protein>
<dbReference type="Proteomes" id="UP000004371">
    <property type="component" value="Unassembled WGS sequence"/>
</dbReference>